<evidence type="ECO:0000256" key="6">
    <source>
        <dbReference type="ARBA" id="ARBA00023012"/>
    </source>
</evidence>
<feature type="transmembrane region" description="Helical" evidence="8">
    <location>
        <begin position="207"/>
        <end position="224"/>
    </location>
</feature>
<feature type="transmembrane region" description="Helical" evidence="8">
    <location>
        <begin position="89"/>
        <end position="110"/>
    </location>
</feature>
<dbReference type="EC" id="2.7.13.3" evidence="2"/>
<dbReference type="InterPro" id="IPR003661">
    <property type="entry name" value="HisK_dim/P_dom"/>
</dbReference>
<reference evidence="10" key="1">
    <citation type="submission" date="2020-04" db="EMBL/GenBank/DDBJ databases">
        <authorList>
            <person name="Zhang T."/>
        </authorList>
    </citation>
    <scope>NUCLEOTIDE SEQUENCE</scope>
    <source>
        <strain evidence="10">HKST-UBA15</strain>
    </source>
</reference>
<dbReference type="PROSITE" id="PS50109">
    <property type="entry name" value="HIS_KIN"/>
    <property type="match status" value="1"/>
</dbReference>
<proteinExistence type="predicted"/>
<feature type="transmembrane region" description="Helical" evidence="8">
    <location>
        <begin position="6"/>
        <end position="21"/>
    </location>
</feature>
<dbReference type="PANTHER" id="PTHR43711">
    <property type="entry name" value="TWO-COMPONENT HISTIDINE KINASE"/>
    <property type="match status" value="1"/>
</dbReference>
<dbReference type="AlphaFoldDB" id="A0A955I8H1"/>
<evidence type="ECO:0000313" key="10">
    <source>
        <dbReference type="EMBL" id="MCA9379949.1"/>
    </source>
</evidence>
<sequence>MIYSVSTIISILIILIVLYGNKSKTTIYFSLVLSSILGWVLTLYFFYNIDIYHVVLALGKINFAFVVVLSPMLYLFIKNYPKERDYEKIDKFALFQTLILVLLTIFTRLIVMDEIIAGNDRITVYGPGISVFIIHFLIYVILSFRLLKIKIKQSEGAERKQLYILIISIISSVIFGFTTNLVIPLIYTNNKEFISLNIYTQIQNLGPLASLIFGIPLGYSIIKYRFLNSRLIFGKIFYYALIAFPPYFMYFLLALIYETNFGTSLNKYAYFLGIPVAIMFTIFLNSFNKFISEYTDSHLINPGYNPLVALEQLRERISNSLDIEKISQESLFMIARTIRPESSGVIIMTNTQTYDILSFNYKKEPYKSTQDFGTFLQFFISRNIKTITANDLRSSQQYNSSDNMLKSHILKQMSKYELEVILPLKEEQKVRGLLLVGYKEAKAPYNPQELKLLSSIAETMSLGIGRALLYKEIQQFNETLQKKVTNATTELQTKNKALEEALLKLEEVRRQEKDMLDVMGHELRTPISIARNSVVTLQKHIGKNDTDPEKLTKYTKMAVESIRREIALIETFLSTTKLEGGRMQVNTEKVSLKEVVHESLEGHNELSKRNNTKVIFNEPENDIFVIADKIRIQEVMDNFLNNAIKYTGEGNVEIKIYEAEGLGWVDVKDDGIGISAENLQKLGRKFFRAQTLYNQSNNVVNPSGTGLGLFVSFQLIDLMKGKRKITSQEGAGSTFSFGLPLDIS</sequence>
<feature type="transmembrane region" description="Helical" evidence="8">
    <location>
        <begin position="236"/>
        <end position="256"/>
    </location>
</feature>
<keyword evidence="4" id="KW-0808">Transferase</keyword>
<comment type="caution">
    <text evidence="10">The sequence shown here is derived from an EMBL/GenBank/DDBJ whole genome shotgun (WGS) entry which is preliminary data.</text>
</comment>
<evidence type="ECO:0000256" key="8">
    <source>
        <dbReference type="SAM" id="Phobius"/>
    </source>
</evidence>
<dbReference type="InterPro" id="IPR029016">
    <property type="entry name" value="GAF-like_dom_sf"/>
</dbReference>
<dbReference type="CDD" id="cd00082">
    <property type="entry name" value="HisKA"/>
    <property type="match status" value="1"/>
</dbReference>
<evidence type="ECO:0000256" key="2">
    <source>
        <dbReference type="ARBA" id="ARBA00012438"/>
    </source>
</evidence>
<dbReference type="InterPro" id="IPR031621">
    <property type="entry name" value="HisKA_7TM"/>
</dbReference>
<dbReference type="PRINTS" id="PR00344">
    <property type="entry name" value="BCTRLSENSOR"/>
</dbReference>
<dbReference type="InterPro" id="IPR036890">
    <property type="entry name" value="HATPase_C_sf"/>
</dbReference>
<feature type="transmembrane region" description="Helical" evidence="8">
    <location>
        <begin position="28"/>
        <end position="47"/>
    </location>
</feature>
<keyword evidence="8" id="KW-0812">Transmembrane</keyword>
<keyword evidence="8" id="KW-1133">Transmembrane helix</keyword>
<dbReference type="SMART" id="SM00388">
    <property type="entry name" value="HisKA"/>
    <property type="match status" value="1"/>
</dbReference>
<dbReference type="InterPro" id="IPR050736">
    <property type="entry name" value="Sensor_HK_Regulatory"/>
</dbReference>
<dbReference type="Gene3D" id="3.30.450.40">
    <property type="match status" value="1"/>
</dbReference>
<feature type="transmembrane region" description="Helical" evidence="8">
    <location>
        <begin position="122"/>
        <end position="142"/>
    </location>
</feature>
<evidence type="ECO:0000256" key="1">
    <source>
        <dbReference type="ARBA" id="ARBA00000085"/>
    </source>
</evidence>
<keyword evidence="8" id="KW-0472">Membrane</keyword>
<dbReference type="InterPro" id="IPR036097">
    <property type="entry name" value="HisK_dim/P_sf"/>
</dbReference>
<organism evidence="10 11">
    <name type="scientific">Candidatus Dojkabacteria bacterium</name>
    <dbReference type="NCBI Taxonomy" id="2099670"/>
    <lineage>
        <taxon>Bacteria</taxon>
        <taxon>Candidatus Dojkabacteria</taxon>
    </lineage>
</organism>
<dbReference type="SUPFAM" id="SSF47384">
    <property type="entry name" value="Homodimeric domain of signal transducing histidine kinase"/>
    <property type="match status" value="1"/>
</dbReference>
<feature type="transmembrane region" description="Helical" evidence="8">
    <location>
        <begin position="53"/>
        <end position="77"/>
    </location>
</feature>
<evidence type="ECO:0000313" key="11">
    <source>
        <dbReference type="Proteomes" id="UP000745577"/>
    </source>
</evidence>
<keyword evidence="6" id="KW-0902">Two-component regulatory system</keyword>
<protein>
    <recommendedName>
        <fullName evidence="2">histidine kinase</fullName>
        <ecNumber evidence="2">2.7.13.3</ecNumber>
    </recommendedName>
</protein>
<dbReference type="Pfam" id="PF16927">
    <property type="entry name" value="HisKA_7TM"/>
    <property type="match status" value="1"/>
</dbReference>
<reference evidence="10" key="2">
    <citation type="journal article" date="2021" name="Microbiome">
        <title>Successional dynamics and alternative stable states in a saline activated sludge microbial community over 9 years.</title>
        <authorList>
            <person name="Wang Y."/>
            <person name="Ye J."/>
            <person name="Ju F."/>
            <person name="Liu L."/>
            <person name="Boyd J.A."/>
            <person name="Deng Y."/>
            <person name="Parks D.H."/>
            <person name="Jiang X."/>
            <person name="Yin X."/>
            <person name="Woodcroft B.J."/>
            <person name="Tyson G.W."/>
            <person name="Hugenholtz P."/>
            <person name="Polz M.F."/>
            <person name="Zhang T."/>
        </authorList>
    </citation>
    <scope>NUCLEOTIDE SEQUENCE</scope>
    <source>
        <strain evidence="10">HKST-UBA15</strain>
    </source>
</reference>
<comment type="catalytic activity">
    <reaction evidence="1">
        <text>ATP + protein L-histidine = ADP + protein N-phospho-L-histidine.</text>
        <dbReference type="EC" id="2.7.13.3"/>
    </reaction>
</comment>
<dbReference type="SUPFAM" id="SSF55781">
    <property type="entry name" value="GAF domain-like"/>
    <property type="match status" value="1"/>
</dbReference>
<dbReference type="GO" id="GO:0000155">
    <property type="term" value="F:phosphorelay sensor kinase activity"/>
    <property type="evidence" value="ECO:0007669"/>
    <property type="project" value="InterPro"/>
</dbReference>
<accession>A0A955I8H1</accession>
<dbReference type="Gene3D" id="3.30.565.10">
    <property type="entry name" value="Histidine kinase-like ATPase, C-terminal domain"/>
    <property type="match status" value="1"/>
</dbReference>
<dbReference type="PANTHER" id="PTHR43711:SF26">
    <property type="entry name" value="SENSOR HISTIDINE KINASE RCSC"/>
    <property type="match status" value="1"/>
</dbReference>
<dbReference type="SUPFAM" id="SSF55874">
    <property type="entry name" value="ATPase domain of HSP90 chaperone/DNA topoisomerase II/histidine kinase"/>
    <property type="match status" value="1"/>
</dbReference>
<dbReference type="InterPro" id="IPR005467">
    <property type="entry name" value="His_kinase_dom"/>
</dbReference>
<dbReference type="SMART" id="SM00387">
    <property type="entry name" value="HATPase_c"/>
    <property type="match status" value="1"/>
</dbReference>
<evidence type="ECO:0000256" key="5">
    <source>
        <dbReference type="ARBA" id="ARBA00022777"/>
    </source>
</evidence>
<gene>
    <name evidence="10" type="ORF">KC675_02090</name>
</gene>
<keyword evidence="3" id="KW-0597">Phosphoprotein</keyword>
<dbReference type="InterPro" id="IPR004358">
    <property type="entry name" value="Sig_transdc_His_kin-like_C"/>
</dbReference>
<evidence type="ECO:0000256" key="3">
    <source>
        <dbReference type="ARBA" id="ARBA00022553"/>
    </source>
</evidence>
<feature type="transmembrane region" description="Helical" evidence="8">
    <location>
        <begin position="268"/>
        <end position="287"/>
    </location>
</feature>
<dbReference type="EMBL" id="JAGQLL010000019">
    <property type="protein sequence ID" value="MCA9379949.1"/>
    <property type="molecule type" value="Genomic_DNA"/>
</dbReference>
<dbReference type="Pfam" id="PF00512">
    <property type="entry name" value="HisKA"/>
    <property type="match status" value="1"/>
</dbReference>
<evidence type="ECO:0000259" key="9">
    <source>
        <dbReference type="PROSITE" id="PS50109"/>
    </source>
</evidence>
<dbReference type="Pfam" id="PF02518">
    <property type="entry name" value="HATPase_c"/>
    <property type="match status" value="1"/>
</dbReference>
<dbReference type="Gene3D" id="1.10.287.130">
    <property type="match status" value="1"/>
</dbReference>
<evidence type="ECO:0000256" key="4">
    <source>
        <dbReference type="ARBA" id="ARBA00022679"/>
    </source>
</evidence>
<keyword evidence="7" id="KW-0175">Coiled coil</keyword>
<feature type="transmembrane region" description="Helical" evidence="8">
    <location>
        <begin position="162"/>
        <end position="187"/>
    </location>
</feature>
<name>A0A955I8H1_9BACT</name>
<keyword evidence="5 10" id="KW-0418">Kinase</keyword>
<dbReference type="Proteomes" id="UP000745577">
    <property type="component" value="Unassembled WGS sequence"/>
</dbReference>
<feature type="coiled-coil region" evidence="7">
    <location>
        <begin position="477"/>
        <end position="518"/>
    </location>
</feature>
<evidence type="ECO:0000256" key="7">
    <source>
        <dbReference type="SAM" id="Coils"/>
    </source>
</evidence>
<feature type="domain" description="Histidine kinase" evidence="9">
    <location>
        <begin position="518"/>
        <end position="743"/>
    </location>
</feature>
<dbReference type="InterPro" id="IPR003594">
    <property type="entry name" value="HATPase_dom"/>
</dbReference>